<feature type="region of interest" description="Disordered" evidence="8">
    <location>
        <begin position="498"/>
        <end position="545"/>
    </location>
</feature>
<reference evidence="11 12" key="1">
    <citation type="submission" date="2020-10" db="EMBL/GenBank/DDBJ databases">
        <title>Complete genome sequence of Paludibaculum fermentans P105T, a facultatively anaerobic acidobacterium capable of dissimilatory Fe(III) reduction.</title>
        <authorList>
            <person name="Dedysh S.N."/>
            <person name="Beletsky A.V."/>
            <person name="Kulichevskaya I.S."/>
            <person name="Mardanov A.V."/>
            <person name="Ravin N.V."/>
        </authorList>
    </citation>
    <scope>NUCLEOTIDE SEQUENCE [LARGE SCALE GENOMIC DNA]</scope>
    <source>
        <strain evidence="11 12">P105</strain>
    </source>
</reference>
<evidence type="ECO:0000313" key="12">
    <source>
        <dbReference type="Proteomes" id="UP000593892"/>
    </source>
</evidence>
<feature type="region of interest" description="Disordered" evidence="8">
    <location>
        <begin position="452"/>
        <end position="471"/>
    </location>
</feature>
<feature type="domain" description="Glycosyltransferase RgtA/B/C/D-like" evidence="10">
    <location>
        <begin position="60"/>
        <end position="211"/>
    </location>
</feature>
<keyword evidence="12" id="KW-1185">Reference proteome</keyword>
<evidence type="ECO:0000313" key="11">
    <source>
        <dbReference type="EMBL" id="QOY89350.1"/>
    </source>
</evidence>
<dbReference type="GO" id="GO:0009103">
    <property type="term" value="P:lipopolysaccharide biosynthetic process"/>
    <property type="evidence" value="ECO:0007669"/>
    <property type="project" value="UniProtKB-ARBA"/>
</dbReference>
<proteinExistence type="predicted"/>
<evidence type="ECO:0000259" key="10">
    <source>
        <dbReference type="Pfam" id="PF13231"/>
    </source>
</evidence>
<dbReference type="PANTHER" id="PTHR33908">
    <property type="entry name" value="MANNOSYLTRANSFERASE YKCB-RELATED"/>
    <property type="match status" value="1"/>
</dbReference>
<dbReference type="InterPro" id="IPR038731">
    <property type="entry name" value="RgtA/B/C-like"/>
</dbReference>
<dbReference type="GO" id="GO:0016763">
    <property type="term" value="F:pentosyltransferase activity"/>
    <property type="evidence" value="ECO:0007669"/>
    <property type="project" value="TreeGrafter"/>
</dbReference>
<evidence type="ECO:0000256" key="8">
    <source>
        <dbReference type="SAM" id="MobiDB-lite"/>
    </source>
</evidence>
<feature type="compositionally biased region" description="Basic and acidic residues" evidence="8">
    <location>
        <begin position="510"/>
        <end position="520"/>
    </location>
</feature>
<evidence type="ECO:0000256" key="3">
    <source>
        <dbReference type="ARBA" id="ARBA00022676"/>
    </source>
</evidence>
<evidence type="ECO:0000256" key="1">
    <source>
        <dbReference type="ARBA" id="ARBA00004651"/>
    </source>
</evidence>
<organism evidence="11 12">
    <name type="scientific">Paludibaculum fermentans</name>
    <dbReference type="NCBI Taxonomy" id="1473598"/>
    <lineage>
        <taxon>Bacteria</taxon>
        <taxon>Pseudomonadati</taxon>
        <taxon>Acidobacteriota</taxon>
        <taxon>Terriglobia</taxon>
        <taxon>Bryobacterales</taxon>
        <taxon>Bryobacteraceae</taxon>
        <taxon>Paludibaculum</taxon>
    </lineage>
</organism>
<feature type="transmembrane region" description="Helical" evidence="9">
    <location>
        <begin position="246"/>
        <end position="266"/>
    </location>
</feature>
<dbReference type="Pfam" id="PF13231">
    <property type="entry name" value="PMT_2"/>
    <property type="match status" value="1"/>
</dbReference>
<feature type="transmembrane region" description="Helical" evidence="9">
    <location>
        <begin position="191"/>
        <end position="211"/>
    </location>
</feature>
<keyword evidence="3" id="KW-0328">Glycosyltransferase</keyword>
<accession>A0A7S7SMS7</accession>
<keyword evidence="7 9" id="KW-0472">Membrane</keyword>
<dbReference type="PANTHER" id="PTHR33908:SF11">
    <property type="entry name" value="MEMBRANE PROTEIN"/>
    <property type="match status" value="1"/>
</dbReference>
<evidence type="ECO:0000256" key="5">
    <source>
        <dbReference type="ARBA" id="ARBA00022692"/>
    </source>
</evidence>
<dbReference type="GO" id="GO:0005886">
    <property type="term" value="C:plasma membrane"/>
    <property type="evidence" value="ECO:0007669"/>
    <property type="project" value="UniProtKB-SubCell"/>
</dbReference>
<evidence type="ECO:0000256" key="7">
    <source>
        <dbReference type="ARBA" id="ARBA00023136"/>
    </source>
</evidence>
<feature type="transmembrane region" description="Helical" evidence="9">
    <location>
        <begin position="108"/>
        <end position="124"/>
    </location>
</feature>
<keyword evidence="4 11" id="KW-0808">Transferase</keyword>
<gene>
    <name evidence="11" type="ORF">IRI77_05175</name>
</gene>
<feature type="compositionally biased region" description="Basic and acidic residues" evidence="8">
    <location>
        <begin position="536"/>
        <end position="545"/>
    </location>
</feature>
<keyword evidence="6 9" id="KW-1133">Transmembrane helix</keyword>
<dbReference type="AlphaFoldDB" id="A0A7S7SMS7"/>
<dbReference type="EMBL" id="CP063849">
    <property type="protein sequence ID" value="QOY89350.1"/>
    <property type="molecule type" value="Genomic_DNA"/>
</dbReference>
<dbReference type="Proteomes" id="UP000593892">
    <property type="component" value="Chromosome"/>
</dbReference>
<evidence type="ECO:0000256" key="6">
    <source>
        <dbReference type="ARBA" id="ARBA00022989"/>
    </source>
</evidence>
<protein>
    <submittedName>
        <fullName evidence="11">Glycosyltransferase family 39 protein</fullName>
    </submittedName>
</protein>
<dbReference type="RefSeq" id="WP_194451012.1">
    <property type="nucleotide sequence ID" value="NZ_CP063849.1"/>
</dbReference>
<evidence type="ECO:0000256" key="9">
    <source>
        <dbReference type="SAM" id="Phobius"/>
    </source>
</evidence>
<dbReference type="KEGG" id="pfer:IRI77_05175"/>
<evidence type="ECO:0000256" key="2">
    <source>
        <dbReference type="ARBA" id="ARBA00022475"/>
    </source>
</evidence>
<feature type="transmembrane region" description="Helical" evidence="9">
    <location>
        <begin position="154"/>
        <end position="171"/>
    </location>
</feature>
<comment type="subcellular location">
    <subcellularLocation>
        <location evidence="1">Cell membrane</location>
        <topology evidence="1">Multi-pass membrane protein</topology>
    </subcellularLocation>
</comment>
<dbReference type="InterPro" id="IPR050297">
    <property type="entry name" value="LipidA_mod_glycosyltrf_83"/>
</dbReference>
<keyword evidence="5 9" id="KW-0812">Transmembrane</keyword>
<sequence>MSLFRPGPVALMVLAYCALLVALMTRTPLWLDEVLQLLGTSTPDPQQAVAWAARNAGGVPLGYLVQWGSLRLLGDTSLAARLPSALAALLSAFLLMRICRLIALPRPSIALILFLILPLQLRYAVEARPYSLALLFTLCATELALHLRRQPRVLYFALYLAAAISALYTQPYSGFLLAAHVPWLLREKRALAWKLAAALALALAAFAPWYLHARPLWLEAVQTSGVHFQLEPATFLMAFREISGGGYAVSIPLITLALVGALRGNLTTGNRWMLACTALVPPVLVLAADAWFGYFFAIRQIIFILPALVILAAEGARLLSAQNRQLGTAALAALLLAATAHNYRHIRTKGENWALAASVLQLATGSQACAVIAPKAHLNLYTHFQPGLLQRTCPTDLTRQSVVIAATSPYTTPSEARDLWRQLYGAGFERSYRTHAGGTSIYVLRRQAAGTLSRSPTERGPLAANPGPFTVPLRTFTTSRPILTSEANHVPQTLAVPYSLPRPDLAPARRAVDGQRRDNLRNPPGPVKGSSRRRQGRDLQPDHRL</sequence>
<feature type="transmembrane region" description="Helical" evidence="9">
    <location>
        <begin position="78"/>
        <end position="96"/>
    </location>
</feature>
<keyword evidence="2" id="KW-1003">Cell membrane</keyword>
<evidence type="ECO:0000256" key="4">
    <source>
        <dbReference type="ARBA" id="ARBA00022679"/>
    </source>
</evidence>
<name>A0A7S7SMS7_PALFE</name>
<feature type="transmembrane region" description="Helical" evidence="9">
    <location>
        <begin position="272"/>
        <end position="294"/>
    </location>
</feature>